<protein>
    <recommendedName>
        <fullName evidence="3">HicB-like antitoxin of toxin-antitoxin system domain-containing protein</fullName>
    </recommendedName>
</protein>
<dbReference type="Proteomes" id="UP000030652">
    <property type="component" value="Unassembled WGS sequence"/>
</dbReference>
<proteinExistence type="predicted"/>
<gene>
    <name evidence="1" type="ORF">SCABRO_00900</name>
</gene>
<dbReference type="AlphaFoldDB" id="A0A0B0EK09"/>
<sequence>MLIEYIQGALEKAEYKRLEDMTWFAEIPGYEGVWANGETVEKCRKELIGVLEEWLLLKVKDGDSIPIIEGIEMSIKEVTNA</sequence>
<accession>A0A0B0EK09</accession>
<dbReference type="InterPro" id="IPR035069">
    <property type="entry name" value="TTHA1013/TTHA0281-like"/>
</dbReference>
<evidence type="ECO:0000313" key="2">
    <source>
        <dbReference type="Proteomes" id="UP000030652"/>
    </source>
</evidence>
<evidence type="ECO:0008006" key="3">
    <source>
        <dbReference type="Google" id="ProtNLM"/>
    </source>
</evidence>
<comment type="caution">
    <text evidence="1">The sequence shown here is derived from an EMBL/GenBank/DDBJ whole genome shotgun (WGS) entry which is preliminary data.</text>
</comment>
<name>A0A0B0EK09_9BACT</name>
<dbReference type="Pfam" id="PF21748">
    <property type="entry name" value="UPF0150"/>
    <property type="match status" value="1"/>
</dbReference>
<dbReference type="Gene3D" id="3.30.160.250">
    <property type="match status" value="1"/>
</dbReference>
<evidence type="ECO:0000313" key="1">
    <source>
        <dbReference type="EMBL" id="KHE93362.1"/>
    </source>
</evidence>
<reference evidence="1 2" key="1">
    <citation type="submission" date="2014-10" db="EMBL/GenBank/DDBJ databases">
        <title>Draft genome of anammox bacterium scalindua brodae, obtained using differential coverage binning of sequence data from two enrichment reactors.</title>
        <authorList>
            <person name="Speth D.R."/>
            <person name="Russ L."/>
            <person name="Kartal B."/>
            <person name="Op den Camp H.J."/>
            <person name="Dutilh B.E."/>
            <person name="Jetten M.S."/>
        </authorList>
    </citation>
    <scope>NUCLEOTIDE SEQUENCE [LARGE SCALE GENOMIC DNA]</scope>
    <source>
        <strain evidence="1">RU1</strain>
    </source>
</reference>
<dbReference type="eggNOG" id="COG1598">
    <property type="taxonomic scope" value="Bacteria"/>
</dbReference>
<dbReference type="EMBL" id="JRYO01000059">
    <property type="protein sequence ID" value="KHE93362.1"/>
    <property type="molecule type" value="Genomic_DNA"/>
</dbReference>
<organism evidence="1 2">
    <name type="scientific">Candidatus Scalindua brodae</name>
    <dbReference type="NCBI Taxonomy" id="237368"/>
    <lineage>
        <taxon>Bacteria</taxon>
        <taxon>Pseudomonadati</taxon>
        <taxon>Planctomycetota</taxon>
        <taxon>Candidatus Brocadiia</taxon>
        <taxon>Candidatus Brocadiales</taxon>
        <taxon>Candidatus Scalinduaceae</taxon>
        <taxon>Candidatus Scalindua</taxon>
    </lineage>
</organism>
<dbReference type="InterPro" id="IPR049389">
    <property type="entry name" value="TTHA0281-like"/>
</dbReference>
<dbReference type="SUPFAM" id="SSF143100">
    <property type="entry name" value="TTHA1013/TTHA0281-like"/>
    <property type="match status" value="1"/>
</dbReference>